<feature type="compositionally biased region" description="Polar residues" evidence="1">
    <location>
        <begin position="59"/>
        <end position="83"/>
    </location>
</feature>
<dbReference type="EMBL" id="CP032698">
    <property type="protein sequence ID" value="AYG81176.1"/>
    <property type="molecule type" value="Genomic_DNA"/>
</dbReference>
<feature type="compositionally biased region" description="Polar residues" evidence="1">
    <location>
        <begin position="33"/>
        <end position="51"/>
    </location>
</feature>
<evidence type="ECO:0000313" key="3">
    <source>
        <dbReference type="EMBL" id="AYG81176.1"/>
    </source>
</evidence>
<evidence type="ECO:0000313" key="4">
    <source>
        <dbReference type="Proteomes" id="UP000271554"/>
    </source>
</evidence>
<keyword evidence="4" id="KW-1185">Reference proteome</keyword>
<sequence length="347" mass="36305">MPAVIRGNRAVAATLLAAAIVASQAAPAWASKDNGSSHSRGDASAQNSAGNVTVGVSKAQVSGDTKSGSAKTAGELTSSDSSWTPPACWYEPTYSPKEMEAMIGKWRTIKFFGIGDFIGDVFDSQYKTGDPAKGGYKDYNLDQEGKGMFWAAVVNPNRKDDPEASKCDKFPFWVENGKTPDVPMAVNARILGEYASDSIALPSTQVSMAPSGTSTVNLPTWIWAPGKQFTEKKVSASLAGITSTAVATPVALHIESGSPDATVFPASGNCPINADGSIGEPYAAGKAGQTPPCGVTYGRAGSYSFKASITWHVSWSATNGEHGPLPDSIFTTPPQNVTVQEIQSINR</sequence>
<name>A0A387HBF4_9ACTN</name>
<feature type="chain" id="PRO_5039366036" description="Secreted protein" evidence="2">
    <location>
        <begin position="26"/>
        <end position="347"/>
    </location>
</feature>
<evidence type="ECO:0000256" key="1">
    <source>
        <dbReference type="SAM" id="MobiDB-lite"/>
    </source>
</evidence>
<dbReference type="Proteomes" id="UP000271554">
    <property type="component" value="Chromosome"/>
</dbReference>
<evidence type="ECO:0000256" key="2">
    <source>
        <dbReference type="SAM" id="SignalP"/>
    </source>
</evidence>
<dbReference type="AlphaFoldDB" id="A0A387HBF4"/>
<dbReference type="KEGG" id="shun:DWB77_03318"/>
<reference evidence="3 4" key="1">
    <citation type="submission" date="2018-10" db="EMBL/GenBank/DDBJ databases">
        <title>Relationship between Morphology and Antimicrobial Activity in Streptomyces.</title>
        <authorList>
            <person name="Kang H.J."/>
            <person name="Kim S.B."/>
        </authorList>
    </citation>
    <scope>NUCLEOTIDE SEQUENCE [LARGE SCALE GENOMIC DNA]</scope>
    <source>
        <strain evidence="3 4">BH38</strain>
    </source>
</reference>
<proteinExistence type="predicted"/>
<organism evidence="3 4">
    <name type="scientific">Streptomyces hundungensis</name>
    <dbReference type="NCBI Taxonomy" id="1077946"/>
    <lineage>
        <taxon>Bacteria</taxon>
        <taxon>Bacillati</taxon>
        <taxon>Actinomycetota</taxon>
        <taxon>Actinomycetes</taxon>
        <taxon>Kitasatosporales</taxon>
        <taxon>Streptomycetaceae</taxon>
        <taxon>Streptomyces</taxon>
    </lineage>
</organism>
<gene>
    <name evidence="3" type="ORF">DWB77_03318</name>
</gene>
<keyword evidence="2" id="KW-0732">Signal</keyword>
<accession>A0A387HBF4</accession>
<evidence type="ECO:0008006" key="5">
    <source>
        <dbReference type="Google" id="ProtNLM"/>
    </source>
</evidence>
<protein>
    <recommendedName>
        <fullName evidence="5">Secreted protein</fullName>
    </recommendedName>
</protein>
<feature type="region of interest" description="Disordered" evidence="1">
    <location>
        <begin position="30"/>
        <end position="83"/>
    </location>
</feature>
<feature type="signal peptide" evidence="2">
    <location>
        <begin position="1"/>
        <end position="25"/>
    </location>
</feature>